<name>A0A4Y2AT86_ARAVE</name>
<evidence type="ECO:0000313" key="2">
    <source>
        <dbReference type="Proteomes" id="UP000499080"/>
    </source>
</evidence>
<accession>A0A4Y2AT86</accession>
<gene>
    <name evidence="1" type="ORF">AVEN_106448_1</name>
</gene>
<dbReference type="EMBL" id="BGPR01000030">
    <property type="protein sequence ID" value="GBL82948.1"/>
    <property type="molecule type" value="Genomic_DNA"/>
</dbReference>
<keyword evidence="2" id="KW-1185">Reference proteome</keyword>
<reference evidence="1 2" key="1">
    <citation type="journal article" date="2019" name="Sci. Rep.">
        <title>Orb-weaving spider Araneus ventricosus genome elucidates the spidroin gene catalogue.</title>
        <authorList>
            <person name="Kono N."/>
            <person name="Nakamura H."/>
            <person name="Ohtoshi R."/>
            <person name="Moran D.A.P."/>
            <person name="Shinohara A."/>
            <person name="Yoshida Y."/>
            <person name="Fujiwara M."/>
            <person name="Mori M."/>
            <person name="Tomita M."/>
            <person name="Arakawa K."/>
        </authorList>
    </citation>
    <scope>NUCLEOTIDE SEQUENCE [LARGE SCALE GENOMIC DNA]</scope>
</reference>
<proteinExistence type="predicted"/>
<evidence type="ECO:0000313" key="1">
    <source>
        <dbReference type="EMBL" id="GBL82948.1"/>
    </source>
</evidence>
<dbReference type="Proteomes" id="UP000499080">
    <property type="component" value="Unassembled WGS sequence"/>
</dbReference>
<comment type="caution">
    <text evidence="1">The sequence shown here is derived from an EMBL/GenBank/DDBJ whole genome shotgun (WGS) entry which is preliminary data.</text>
</comment>
<organism evidence="1 2">
    <name type="scientific">Araneus ventricosus</name>
    <name type="common">Orbweaver spider</name>
    <name type="synonym">Epeira ventricosa</name>
    <dbReference type="NCBI Taxonomy" id="182803"/>
    <lineage>
        <taxon>Eukaryota</taxon>
        <taxon>Metazoa</taxon>
        <taxon>Ecdysozoa</taxon>
        <taxon>Arthropoda</taxon>
        <taxon>Chelicerata</taxon>
        <taxon>Arachnida</taxon>
        <taxon>Araneae</taxon>
        <taxon>Araneomorphae</taxon>
        <taxon>Entelegynae</taxon>
        <taxon>Araneoidea</taxon>
        <taxon>Araneidae</taxon>
        <taxon>Araneus</taxon>
    </lineage>
</organism>
<protein>
    <submittedName>
        <fullName evidence="1">Uncharacterized protein</fullName>
    </submittedName>
</protein>
<dbReference type="AlphaFoldDB" id="A0A4Y2AT86"/>
<sequence length="87" mass="9703">MLDTVGGAIKDARYFTHTCSSYGYSSNEILIRVKWSLVNKTLQMSPEPARTKAGLGAKLTCAGLQKISANKIIYYFLLLITFRNLVK</sequence>